<proteinExistence type="predicted"/>
<dbReference type="SUPFAM" id="SSF103473">
    <property type="entry name" value="MFS general substrate transporter"/>
    <property type="match status" value="1"/>
</dbReference>
<feature type="transmembrane region" description="Helical" evidence="6">
    <location>
        <begin position="446"/>
        <end position="467"/>
    </location>
</feature>
<evidence type="ECO:0000256" key="6">
    <source>
        <dbReference type="SAM" id="Phobius"/>
    </source>
</evidence>
<evidence type="ECO:0000313" key="8">
    <source>
        <dbReference type="EMBL" id="KIW50284.1"/>
    </source>
</evidence>
<dbReference type="AlphaFoldDB" id="A0A0D2ER69"/>
<dbReference type="Gene3D" id="1.20.1250.20">
    <property type="entry name" value="MFS general substrate transporter like domains"/>
    <property type="match status" value="2"/>
</dbReference>
<feature type="transmembrane region" description="Helical" evidence="6">
    <location>
        <begin position="281"/>
        <end position="300"/>
    </location>
</feature>
<feature type="transmembrane region" description="Helical" evidence="6">
    <location>
        <begin position="190"/>
        <end position="212"/>
    </location>
</feature>
<accession>A0A0D2ER69</accession>
<dbReference type="PROSITE" id="PS50850">
    <property type="entry name" value="MFS"/>
    <property type="match status" value="1"/>
</dbReference>
<reference evidence="8 9" key="1">
    <citation type="submission" date="2015-01" db="EMBL/GenBank/DDBJ databases">
        <title>The Genome Sequence of Exophiala xenobiotica CBS118157.</title>
        <authorList>
            <consortium name="The Broad Institute Genomics Platform"/>
            <person name="Cuomo C."/>
            <person name="de Hoog S."/>
            <person name="Gorbushina A."/>
            <person name="Stielow B."/>
            <person name="Teixiera M."/>
            <person name="Abouelleil A."/>
            <person name="Chapman S.B."/>
            <person name="Priest M."/>
            <person name="Young S.K."/>
            <person name="Wortman J."/>
            <person name="Nusbaum C."/>
            <person name="Birren B."/>
        </authorList>
    </citation>
    <scope>NUCLEOTIDE SEQUENCE [LARGE SCALE GENOMIC DNA]</scope>
    <source>
        <strain evidence="8 9">CBS 118157</strain>
    </source>
</reference>
<dbReference type="FunFam" id="1.20.1250.20:FF:000057">
    <property type="entry name" value="MFS general substrate transporter"/>
    <property type="match status" value="1"/>
</dbReference>
<dbReference type="InterPro" id="IPR036259">
    <property type="entry name" value="MFS_trans_sf"/>
</dbReference>
<keyword evidence="9" id="KW-1185">Reference proteome</keyword>
<dbReference type="PANTHER" id="PTHR43791:SF3">
    <property type="entry name" value="MAJOR FACILITATOR SUPERFAMILY (MFS) PROFILE DOMAIN-CONTAINING PROTEIN"/>
    <property type="match status" value="1"/>
</dbReference>
<keyword evidence="3 6" id="KW-0812">Transmembrane</keyword>
<gene>
    <name evidence="8" type="ORF">PV05_11886</name>
</gene>
<dbReference type="InterPro" id="IPR011701">
    <property type="entry name" value="MFS"/>
</dbReference>
<feature type="transmembrane region" description="Helical" evidence="6">
    <location>
        <begin position="219"/>
        <end position="239"/>
    </location>
</feature>
<organism evidence="8 9">
    <name type="scientific">Exophiala xenobiotica</name>
    <dbReference type="NCBI Taxonomy" id="348802"/>
    <lineage>
        <taxon>Eukaryota</taxon>
        <taxon>Fungi</taxon>
        <taxon>Dikarya</taxon>
        <taxon>Ascomycota</taxon>
        <taxon>Pezizomycotina</taxon>
        <taxon>Eurotiomycetes</taxon>
        <taxon>Chaetothyriomycetidae</taxon>
        <taxon>Chaetothyriales</taxon>
        <taxon>Herpotrichiellaceae</taxon>
        <taxon>Exophiala</taxon>
    </lineage>
</organism>
<dbReference type="RefSeq" id="XP_013310868.1">
    <property type="nucleotide sequence ID" value="XM_013455414.1"/>
</dbReference>
<sequence>MVFLTPCLRDHRAESGIRCVLSPSPRHSDGRMHTVTRETWSRGRNQLQYSPTLSHCLEVYKSAMHAHSERGRVPSQRLPAGLSLLFPINFLPPDSTSTMDPLEAEGNVNITAKEQIETIHTEQLVDEAHKHETPALSKAQIRRFMVRLDLHVLPILGIMYAVSIIDRINIGSAKVLGMADDLDLGKGTRYSIILMLFFPGYVLSDVPSNWILTKVQPRIWLSFLTVAWGAVLCGMGFVHNWQVMVFLRFLLGLFEGGVLPGITFTIACWYTRHELHKRISFAYGVGVVASALAGILSYGLGQLDGTRGMRGWRWIFSIEGGASMAFGLLAFLFVPKFPDRTKWIKPDQRVYLYSKLEKDRGEYKTGEVDMSSFLKTSKDWTLWVQGSIYCFNVGTANAIGFFTPTIISGLGYSGLDASLRSGYPFFAALGLLGITSYLSDKYQRRASICIFNSIVMIVGFSIMRQGFSNHVRYFGIFLATMGVHSNTPALLAFNQSNVIDSAARAVSAGILIACGAIGGIIGSLIFRGQDAPTYGPGIYTTIGLTVYMIFGLAFMVWTYHKRNKQADRDGTDLEGVPGFRYAL</sequence>
<dbReference type="HOGENOM" id="CLU_001265_0_1_1"/>
<feature type="transmembrane region" description="Helical" evidence="6">
    <location>
        <begin position="312"/>
        <end position="334"/>
    </location>
</feature>
<feature type="domain" description="Major facilitator superfamily (MFS) profile" evidence="7">
    <location>
        <begin position="152"/>
        <end position="563"/>
    </location>
</feature>
<dbReference type="InterPro" id="IPR020846">
    <property type="entry name" value="MFS_dom"/>
</dbReference>
<evidence type="ECO:0000256" key="3">
    <source>
        <dbReference type="ARBA" id="ARBA00022692"/>
    </source>
</evidence>
<dbReference type="EMBL" id="KN847323">
    <property type="protein sequence ID" value="KIW50284.1"/>
    <property type="molecule type" value="Genomic_DNA"/>
</dbReference>
<dbReference type="GO" id="GO:0016020">
    <property type="term" value="C:membrane"/>
    <property type="evidence" value="ECO:0007669"/>
    <property type="project" value="UniProtKB-SubCell"/>
</dbReference>
<dbReference type="GeneID" id="25333794"/>
<feature type="transmembrane region" description="Helical" evidence="6">
    <location>
        <begin position="380"/>
        <end position="402"/>
    </location>
</feature>
<evidence type="ECO:0000256" key="1">
    <source>
        <dbReference type="ARBA" id="ARBA00004141"/>
    </source>
</evidence>
<feature type="transmembrane region" description="Helical" evidence="6">
    <location>
        <begin position="150"/>
        <end position="170"/>
    </location>
</feature>
<feature type="transmembrane region" description="Helical" evidence="6">
    <location>
        <begin position="538"/>
        <end position="559"/>
    </location>
</feature>
<evidence type="ECO:0000259" key="7">
    <source>
        <dbReference type="PROSITE" id="PS50850"/>
    </source>
</evidence>
<dbReference type="GO" id="GO:0022857">
    <property type="term" value="F:transmembrane transporter activity"/>
    <property type="evidence" value="ECO:0007669"/>
    <property type="project" value="InterPro"/>
</dbReference>
<feature type="transmembrane region" description="Helical" evidence="6">
    <location>
        <begin position="422"/>
        <end position="439"/>
    </location>
</feature>
<evidence type="ECO:0000256" key="2">
    <source>
        <dbReference type="ARBA" id="ARBA00022448"/>
    </source>
</evidence>
<dbReference type="PANTHER" id="PTHR43791">
    <property type="entry name" value="PERMEASE-RELATED"/>
    <property type="match status" value="1"/>
</dbReference>
<comment type="subcellular location">
    <subcellularLocation>
        <location evidence="1">Membrane</location>
        <topology evidence="1">Multi-pass membrane protein</topology>
    </subcellularLocation>
</comment>
<protein>
    <recommendedName>
        <fullName evidence="7">Major facilitator superfamily (MFS) profile domain-containing protein</fullName>
    </recommendedName>
</protein>
<dbReference type="Proteomes" id="UP000054342">
    <property type="component" value="Unassembled WGS sequence"/>
</dbReference>
<keyword evidence="2" id="KW-0813">Transport</keyword>
<name>A0A0D2ER69_9EURO</name>
<evidence type="ECO:0000256" key="5">
    <source>
        <dbReference type="ARBA" id="ARBA00023136"/>
    </source>
</evidence>
<evidence type="ECO:0000256" key="4">
    <source>
        <dbReference type="ARBA" id="ARBA00022989"/>
    </source>
</evidence>
<evidence type="ECO:0000313" key="9">
    <source>
        <dbReference type="Proteomes" id="UP000054342"/>
    </source>
</evidence>
<feature type="transmembrane region" description="Helical" evidence="6">
    <location>
        <begin position="505"/>
        <end position="526"/>
    </location>
</feature>
<feature type="transmembrane region" description="Helical" evidence="6">
    <location>
        <begin position="245"/>
        <end position="269"/>
    </location>
</feature>
<feature type="transmembrane region" description="Helical" evidence="6">
    <location>
        <begin position="473"/>
        <end position="493"/>
    </location>
</feature>
<keyword evidence="4 6" id="KW-1133">Transmembrane helix</keyword>
<dbReference type="Pfam" id="PF07690">
    <property type="entry name" value="MFS_1"/>
    <property type="match status" value="1"/>
</dbReference>
<dbReference type="OrthoDB" id="3639251at2759"/>
<keyword evidence="5 6" id="KW-0472">Membrane</keyword>